<evidence type="ECO:0000256" key="3">
    <source>
        <dbReference type="ARBA" id="ARBA00023136"/>
    </source>
</evidence>
<dbReference type="Pfam" id="PF00905">
    <property type="entry name" value="Transpeptidase"/>
    <property type="match status" value="1"/>
</dbReference>
<feature type="non-terminal residue" evidence="7">
    <location>
        <position position="416"/>
    </location>
</feature>
<keyword evidence="3 4" id="KW-0472">Membrane</keyword>
<feature type="transmembrane region" description="Helical" evidence="4">
    <location>
        <begin position="12"/>
        <end position="32"/>
    </location>
</feature>
<dbReference type="GO" id="GO:0071555">
    <property type="term" value="P:cell wall organization"/>
    <property type="evidence" value="ECO:0007669"/>
    <property type="project" value="TreeGrafter"/>
</dbReference>
<proteinExistence type="inferred from homology"/>
<dbReference type="Gene3D" id="3.90.1310.10">
    <property type="entry name" value="Penicillin-binding protein 2a (Domain 2)"/>
    <property type="match status" value="1"/>
</dbReference>
<dbReference type="GO" id="GO:0005886">
    <property type="term" value="C:plasma membrane"/>
    <property type="evidence" value="ECO:0007669"/>
    <property type="project" value="TreeGrafter"/>
</dbReference>
<dbReference type="PANTHER" id="PTHR30627:SF1">
    <property type="entry name" value="PEPTIDOGLYCAN D,D-TRANSPEPTIDASE FTSI"/>
    <property type="match status" value="1"/>
</dbReference>
<evidence type="ECO:0000256" key="1">
    <source>
        <dbReference type="ARBA" id="ARBA00004370"/>
    </source>
</evidence>
<sequence length="416" mass="46393">MRRSNYVAGKKLTYIFFFLAVCFFVVAAGLAYRTLVQGAELQAKAENSRTRSVTVAANRGTIFDRTGSVLAVSVSTDSVAVNPSQIDDASVPEVAEKLAAILDIDYDTIYQRITKNSYFEWVKRKADFDVVAELTVEMEEDKLPGVMLVEETQRYYPKVELAANLLGFAGIDNQGLEGVEYSYDEILKGVDGSIVTEYDSNNNIVQQAIQEYNQPQDGYNIYLTIDENIQYFAERELDALMTSENPPKAAAVLAMDPQTGEILCWANRPTYDPNHYQDYDASYRRNMLITDTYEPGSVFKIVTASAALDSGAATLNDRFYDPGYIQVSSHKIKCWRSYRPHGSQSFAEIIQNSCNPCFVNLVQKMEAMQKGTFYKYIDAFGFGNITGLGLQGEAKGIVIDEDKVSQLDLATMSIGQ</sequence>
<feature type="domain" description="Penicillin-binding protein transpeptidase" evidence="5">
    <location>
        <begin position="251"/>
        <end position="415"/>
    </location>
</feature>
<evidence type="ECO:0000259" key="5">
    <source>
        <dbReference type="Pfam" id="PF00905"/>
    </source>
</evidence>
<evidence type="ECO:0000313" key="8">
    <source>
        <dbReference type="Proteomes" id="UP000824124"/>
    </source>
</evidence>
<dbReference type="EMBL" id="DVMH01000002">
    <property type="protein sequence ID" value="HIU09645.1"/>
    <property type="molecule type" value="Genomic_DNA"/>
</dbReference>
<comment type="similarity">
    <text evidence="2">Belongs to the transpeptidase family.</text>
</comment>
<dbReference type="SUPFAM" id="SSF56601">
    <property type="entry name" value="beta-lactamase/transpeptidase-like"/>
    <property type="match status" value="1"/>
</dbReference>
<dbReference type="Pfam" id="PF03717">
    <property type="entry name" value="PBP_dimer"/>
    <property type="match status" value="1"/>
</dbReference>
<evidence type="ECO:0000256" key="2">
    <source>
        <dbReference type="ARBA" id="ARBA00007171"/>
    </source>
</evidence>
<organism evidence="7 8">
    <name type="scientific">Candidatus Avidehalobacter gallistercoris</name>
    <dbReference type="NCBI Taxonomy" id="2840694"/>
    <lineage>
        <taxon>Bacteria</taxon>
        <taxon>Bacillati</taxon>
        <taxon>Bacillota</taxon>
        <taxon>Clostridia</taxon>
        <taxon>Eubacteriales</taxon>
        <taxon>Peptococcaceae</taxon>
        <taxon>Peptococcaceae incertae sedis</taxon>
        <taxon>Candidatus Avidehalobacter</taxon>
    </lineage>
</organism>
<keyword evidence="4" id="KW-1133">Transmembrane helix</keyword>
<reference evidence="7" key="2">
    <citation type="journal article" date="2021" name="PeerJ">
        <title>Extensive microbial diversity within the chicken gut microbiome revealed by metagenomics and culture.</title>
        <authorList>
            <person name="Gilroy R."/>
            <person name="Ravi A."/>
            <person name="Getino M."/>
            <person name="Pursley I."/>
            <person name="Horton D.L."/>
            <person name="Alikhan N.F."/>
            <person name="Baker D."/>
            <person name="Gharbi K."/>
            <person name="Hall N."/>
            <person name="Watson M."/>
            <person name="Adriaenssens E.M."/>
            <person name="Foster-Nyarko E."/>
            <person name="Jarju S."/>
            <person name="Secka A."/>
            <person name="Antonio M."/>
            <person name="Oren A."/>
            <person name="Chaudhuri R.R."/>
            <person name="La Ragione R."/>
            <person name="Hildebrand F."/>
            <person name="Pallen M.J."/>
        </authorList>
    </citation>
    <scope>NUCLEOTIDE SEQUENCE</scope>
    <source>
        <strain evidence="7">2830</strain>
    </source>
</reference>
<evidence type="ECO:0000313" key="7">
    <source>
        <dbReference type="EMBL" id="HIU09645.1"/>
    </source>
</evidence>
<evidence type="ECO:0000259" key="6">
    <source>
        <dbReference type="Pfam" id="PF03717"/>
    </source>
</evidence>
<comment type="subcellular location">
    <subcellularLocation>
        <location evidence="1">Membrane</location>
    </subcellularLocation>
</comment>
<dbReference type="Gene3D" id="3.40.710.10">
    <property type="entry name" value="DD-peptidase/beta-lactamase superfamily"/>
    <property type="match status" value="1"/>
</dbReference>
<dbReference type="InterPro" id="IPR036138">
    <property type="entry name" value="PBP_dimer_sf"/>
</dbReference>
<dbReference type="InterPro" id="IPR001460">
    <property type="entry name" value="PCN-bd_Tpept"/>
</dbReference>
<accession>A0A9D1KYK0</accession>
<dbReference type="SUPFAM" id="SSF56519">
    <property type="entry name" value="Penicillin binding protein dimerisation domain"/>
    <property type="match status" value="1"/>
</dbReference>
<comment type="caution">
    <text evidence="7">The sequence shown here is derived from an EMBL/GenBank/DDBJ whole genome shotgun (WGS) entry which is preliminary data.</text>
</comment>
<gene>
    <name evidence="7" type="ORF">IAB00_00095</name>
</gene>
<dbReference type="GO" id="GO:0008658">
    <property type="term" value="F:penicillin binding"/>
    <property type="evidence" value="ECO:0007669"/>
    <property type="project" value="InterPro"/>
</dbReference>
<protein>
    <submittedName>
        <fullName evidence="7">Stage V sporulation protein D</fullName>
    </submittedName>
</protein>
<evidence type="ECO:0000256" key="4">
    <source>
        <dbReference type="SAM" id="Phobius"/>
    </source>
</evidence>
<name>A0A9D1KYK0_9FIRM</name>
<dbReference type="PANTHER" id="PTHR30627">
    <property type="entry name" value="PEPTIDOGLYCAN D,D-TRANSPEPTIDASE"/>
    <property type="match status" value="1"/>
</dbReference>
<dbReference type="InterPro" id="IPR012338">
    <property type="entry name" value="Beta-lactam/transpept-like"/>
</dbReference>
<dbReference type="AlphaFoldDB" id="A0A9D1KYK0"/>
<dbReference type="InterPro" id="IPR050515">
    <property type="entry name" value="Beta-lactam/transpept"/>
</dbReference>
<feature type="domain" description="Penicillin-binding protein dimerisation" evidence="6">
    <location>
        <begin position="55"/>
        <end position="207"/>
    </location>
</feature>
<dbReference type="InterPro" id="IPR005311">
    <property type="entry name" value="PBP_dimer"/>
</dbReference>
<reference evidence="7" key="1">
    <citation type="submission" date="2020-10" db="EMBL/GenBank/DDBJ databases">
        <authorList>
            <person name="Gilroy R."/>
        </authorList>
    </citation>
    <scope>NUCLEOTIDE SEQUENCE</scope>
    <source>
        <strain evidence="7">2830</strain>
    </source>
</reference>
<keyword evidence="4" id="KW-0812">Transmembrane</keyword>
<dbReference type="Proteomes" id="UP000824124">
    <property type="component" value="Unassembled WGS sequence"/>
</dbReference>